<dbReference type="Proteomes" id="UP001196413">
    <property type="component" value="Unassembled WGS sequence"/>
</dbReference>
<proteinExistence type="predicted"/>
<evidence type="ECO:0000256" key="1">
    <source>
        <dbReference type="SAM" id="MobiDB-lite"/>
    </source>
</evidence>
<dbReference type="EMBL" id="JAHQIW010002486">
    <property type="protein sequence ID" value="KAJ1355491.1"/>
    <property type="molecule type" value="Genomic_DNA"/>
</dbReference>
<evidence type="ECO:0000313" key="2">
    <source>
        <dbReference type="EMBL" id="KAJ1355491.1"/>
    </source>
</evidence>
<sequence>KLGREWRRCAMGGLVRSMDWSFAIHGPTTTRVERLQLVTQMVHDPREQVLPQRFEDLRQNGPSGEGGTQLPPTSTGSSIDGHHPNGCLTHSDHLTSVHCRLIIALST</sequence>
<protein>
    <submittedName>
        <fullName evidence="2">Uncharacterized protein</fullName>
    </submittedName>
</protein>
<accession>A0AAD5MTZ6</accession>
<feature type="region of interest" description="Disordered" evidence="1">
    <location>
        <begin position="53"/>
        <end position="85"/>
    </location>
</feature>
<feature type="non-terminal residue" evidence="2">
    <location>
        <position position="107"/>
    </location>
</feature>
<gene>
    <name evidence="2" type="ORF">KIN20_012926</name>
</gene>
<organism evidence="2 3">
    <name type="scientific">Parelaphostrongylus tenuis</name>
    <name type="common">Meningeal worm</name>
    <dbReference type="NCBI Taxonomy" id="148309"/>
    <lineage>
        <taxon>Eukaryota</taxon>
        <taxon>Metazoa</taxon>
        <taxon>Ecdysozoa</taxon>
        <taxon>Nematoda</taxon>
        <taxon>Chromadorea</taxon>
        <taxon>Rhabditida</taxon>
        <taxon>Rhabditina</taxon>
        <taxon>Rhabditomorpha</taxon>
        <taxon>Strongyloidea</taxon>
        <taxon>Metastrongylidae</taxon>
        <taxon>Parelaphostrongylus</taxon>
    </lineage>
</organism>
<evidence type="ECO:0000313" key="3">
    <source>
        <dbReference type="Proteomes" id="UP001196413"/>
    </source>
</evidence>
<dbReference type="AlphaFoldDB" id="A0AAD5MTZ6"/>
<keyword evidence="3" id="KW-1185">Reference proteome</keyword>
<reference evidence="2" key="1">
    <citation type="submission" date="2021-06" db="EMBL/GenBank/DDBJ databases">
        <title>Parelaphostrongylus tenuis whole genome reference sequence.</title>
        <authorList>
            <person name="Garwood T.J."/>
            <person name="Larsen P.A."/>
            <person name="Fountain-Jones N.M."/>
            <person name="Garbe J.R."/>
            <person name="Macchietto M.G."/>
            <person name="Kania S.A."/>
            <person name="Gerhold R.W."/>
            <person name="Richards J.E."/>
            <person name="Wolf T.M."/>
        </authorList>
    </citation>
    <scope>NUCLEOTIDE SEQUENCE</scope>
    <source>
        <strain evidence="2">MNPRO001-30</strain>
        <tissue evidence="2">Meninges</tissue>
    </source>
</reference>
<comment type="caution">
    <text evidence="2">The sequence shown here is derived from an EMBL/GenBank/DDBJ whole genome shotgun (WGS) entry which is preliminary data.</text>
</comment>
<name>A0AAD5MTZ6_PARTN</name>